<comment type="caution">
    <text evidence="2">The sequence shown here is derived from an EMBL/GenBank/DDBJ whole genome shotgun (WGS) entry which is preliminary data.</text>
</comment>
<keyword evidence="3" id="KW-1185">Reference proteome</keyword>
<feature type="transmembrane region" description="Helical" evidence="1">
    <location>
        <begin position="144"/>
        <end position="162"/>
    </location>
</feature>
<feature type="transmembrane region" description="Helical" evidence="1">
    <location>
        <begin position="84"/>
        <end position="103"/>
    </location>
</feature>
<dbReference type="AlphaFoldDB" id="A0AA39MTD8"/>
<proteinExistence type="predicted"/>
<sequence>MSYYQGRPWRDVERLIFIRIVEPGLRDYIAESSRSVCPQRLSMCPCSGTQLQTKTLITLTAGTHSGEVTQLDVLTEASERRWRWLGSCFLSGLLGSSTILISLSSCPATTAMHLLQRALLKHMQNKPCTGCSQSKDRVLLGGTVVWYIKLFTLCVTINFEYYKEVLR</sequence>
<evidence type="ECO:0000256" key="1">
    <source>
        <dbReference type="SAM" id="Phobius"/>
    </source>
</evidence>
<evidence type="ECO:0000313" key="3">
    <source>
        <dbReference type="Proteomes" id="UP001175226"/>
    </source>
</evidence>
<dbReference type="Proteomes" id="UP001175226">
    <property type="component" value="Unassembled WGS sequence"/>
</dbReference>
<reference evidence="2" key="1">
    <citation type="submission" date="2023-06" db="EMBL/GenBank/DDBJ databases">
        <authorList>
            <consortium name="Lawrence Berkeley National Laboratory"/>
            <person name="Ahrendt S."/>
            <person name="Sahu N."/>
            <person name="Indic B."/>
            <person name="Wong-Bajracharya J."/>
            <person name="Merenyi Z."/>
            <person name="Ke H.-M."/>
            <person name="Monk M."/>
            <person name="Kocsube S."/>
            <person name="Drula E."/>
            <person name="Lipzen A."/>
            <person name="Balint B."/>
            <person name="Henrissat B."/>
            <person name="Andreopoulos B."/>
            <person name="Martin F.M."/>
            <person name="Harder C.B."/>
            <person name="Rigling D."/>
            <person name="Ford K.L."/>
            <person name="Foster G.D."/>
            <person name="Pangilinan J."/>
            <person name="Papanicolaou A."/>
            <person name="Barry K."/>
            <person name="LaButti K."/>
            <person name="Viragh M."/>
            <person name="Koriabine M."/>
            <person name="Yan M."/>
            <person name="Riley R."/>
            <person name="Champramary S."/>
            <person name="Plett K.L."/>
            <person name="Tsai I.J."/>
            <person name="Slot J."/>
            <person name="Sipos G."/>
            <person name="Plett J."/>
            <person name="Nagy L.G."/>
            <person name="Grigoriev I.V."/>
        </authorList>
    </citation>
    <scope>NUCLEOTIDE SEQUENCE</scope>
    <source>
        <strain evidence="2">FPL87.14</strain>
    </source>
</reference>
<dbReference type="EMBL" id="JAUEPT010000016">
    <property type="protein sequence ID" value="KAK0445533.1"/>
    <property type="molecule type" value="Genomic_DNA"/>
</dbReference>
<keyword evidence="1" id="KW-0472">Membrane</keyword>
<organism evidence="2 3">
    <name type="scientific">Armillaria borealis</name>
    <dbReference type="NCBI Taxonomy" id="47425"/>
    <lineage>
        <taxon>Eukaryota</taxon>
        <taxon>Fungi</taxon>
        <taxon>Dikarya</taxon>
        <taxon>Basidiomycota</taxon>
        <taxon>Agaricomycotina</taxon>
        <taxon>Agaricomycetes</taxon>
        <taxon>Agaricomycetidae</taxon>
        <taxon>Agaricales</taxon>
        <taxon>Marasmiineae</taxon>
        <taxon>Physalacriaceae</taxon>
        <taxon>Armillaria</taxon>
    </lineage>
</organism>
<keyword evidence="1" id="KW-0812">Transmembrane</keyword>
<gene>
    <name evidence="2" type="ORF">EV421DRAFT_1797167</name>
</gene>
<accession>A0AA39MTD8</accession>
<keyword evidence="1" id="KW-1133">Transmembrane helix</keyword>
<evidence type="ECO:0000313" key="2">
    <source>
        <dbReference type="EMBL" id="KAK0445533.1"/>
    </source>
</evidence>
<protein>
    <submittedName>
        <fullName evidence="2">Uncharacterized protein</fullName>
    </submittedName>
</protein>
<name>A0AA39MTD8_9AGAR</name>